<evidence type="ECO:0000313" key="1">
    <source>
        <dbReference type="EMBL" id="PUZ39341.1"/>
    </source>
</evidence>
<gene>
    <name evidence="3" type="ORF">GQ55_3G391600</name>
    <name evidence="1" type="ORF">GQ55_9G292100</name>
    <name evidence="2" type="ORF">GQ55_9G427100</name>
</gene>
<dbReference type="EMBL" id="CM009757">
    <property type="protein sequence ID" value="PUZ40478.1"/>
    <property type="molecule type" value="Genomic_DNA"/>
</dbReference>
<proteinExistence type="predicted"/>
<dbReference type="EMBL" id="CM009757">
    <property type="protein sequence ID" value="PUZ39341.1"/>
    <property type="molecule type" value="Genomic_DNA"/>
</dbReference>
<organism evidence="1 4">
    <name type="scientific">Panicum hallii var. hallii</name>
    <dbReference type="NCBI Taxonomy" id="1504633"/>
    <lineage>
        <taxon>Eukaryota</taxon>
        <taxon>Viridiplantae</taxon>
        <taxon>Streptophyta</taxon>
        <taxon>Embryophyta</taxon>
        <taxon>Tracheophyta</taxon>
        <taxon>Spermatophyta</taxon>
        <taxon>Magnoliopsida</taxon>
        <taxon>Liliopsida</taxon>
        <taxon>Poales</taxon>
        <taxon>Poaceae</taxon>
        <taxon>PACMAD clade</taxon>
        <taxon>Panicoideae</taxon>
        <taxon>Panicodae</taxon>
        <taxon>Paniceae</taxon>
        <taxon>Panicinae</taxon>
        <taxon>Panicum</taxon>
        <taxon>Panicum sect. Panicum</taxon>
    </lineage>
</organism>
<dbReference type="Proteomes" id="UP000244336">
    <property type="component" value="Chromosome 3"/>
</dbReference>
<keyword evidence="4" id="KW-1185">Reference proteome</keyword>
<protein>
    <submittedName>
        <fullName evidence="1">Uncharacterized protein</fullName>
    </submittedName>
</protein>
<dbReference type="AlphaFoldDB" id="A0A2T7C7M3"/>
<sequence length="97" mass="11681">MRRLLYNSVYLSWRLKLSKEHKRTAQVKSPRHTMVLLHNQISSLVQGMVRMTLMTKIMLLEMTMISCKVQRQQHQRQMLLGLHMMLLLEKMSYYMPC</sequence>
<dbReference type="Gramene" id="PUZ40478">
    <property type="protein sequence ID" value="PUZ40478"/>
    <property type="gene ID" value="GQ55_9G427100"/>
</dbReference>
<dbReference type="Proteomes" id="UP000244336">
    <property type="component" value="Chromosome 9"/>
</dbReference>
<evidence type="ECO:0000313" key="2">
    <source>
        <dbReference type="EMBL" id="PUZ40478.1"/>
    </source>
</evidence>
<dbReference type="Gramene" id="PUZ39341">
    <property type="protein sequence ID" value="PUZ39341"/>
    <property type="gene ID" value="GQ55_9G292100"/>
</dbReference>
<reference evidence="1 4" key="1">
    <citation type="submission" date="2018-04" db="EMBL/GenBank/DDBJ databases">
        <title>WGS assembly of Panicum hallii var. hallii HAL2.</title>
        <authorList>
            <person name="Lovell J."/>
            <person name="Jenkins J."/>
            <person name="Lowry D."/>
            <person name="Mamidi S."/>
            <person name="Sreedasyam A."/>
            <person name="Weng X."/>
            <person name="Barry K."/>
            <person name="Bonette J."/>
            <person name="Campitelli B."/>
            <person name="Daum C."/>
            <person name="Gordon S."/>
            <person name="Gould B."/>
            <person name="Lipzen A."/>
            <person name="MacQueen A."/>
            <person name="Palacio-Mejia J."/>
            <person name="Plott C."/>
            <person name="Shakirov E."/>
            <person name="Shu S."/>
            <person name="Yoshinaga Y."/>
            <person name="Zane M."/>
            <person name="Rokhsar D."/>
            <person name="Grimwood J."/>
            <person name="Schmutz J."/>
            <person name="Juenger T."/>
        </authorList>
    </citation>
    <scope>NUCLEOTIDE SEQUENCE [LARGE SCALE GENOMIC DNA]</scope>
    <source>
        <strain evidence="4">cv. HAL2</strain>
        <strain evidence="1">HAL2</strain>
    </source>
</reference>
<evidence type="ECO:0000313" key="4">
    <source>
        <dbReference type="Proteomes" id="UP000244336"/>
    </source>
</evidence>
<name>A0A2T7C7M3_9POAL</name>
<evidence type="ECO:0000313" key="3">
    <source>
        <dbReference type="EMBL" id="PUZ66962.1"/>
    </source>
</evidence>
<accession>A0A2T7C7M3</accession>
<dbReference type="Gramene" id="PUZ66962">
    <property type="protein sequence ID" value="PUZ66962"/>
    <property type="gene ID" value="GQ55_3G391600"/>
</dbReference>
<dbReference type="EMBL" id="CM009751">
    <property type="protein sequence ID" value="PUZ66962.1"/>
    <property type="molecule type" value="Genomic_DNA"/>
</dbReference>